<dbReference type="RefSeq" id="WP_161071378.1">
    <property type="nucleotide sequence ID" value="NZ_WWCU01000005.1"/>
</dbReference>
<protein>
    <submittedName>
        <fullName evidence="7">LPS export ABC transporter periplasmic protein LptC</fullName>
    </submittedName>
</protein>
<dbReference type="InterPro" id="IPR010664">
    <property type="entry name" value="LipoPS_assembly_LptC-rel"/>
</dbReference>
<keyword evidence="8" id="KW-1185">Reference proteome</keyword>
<dbReference type="GO" id="GO:0030288">
    <property type="term" value="C:outer membrane-bounded periplasmic space"/>
    <property type="evidence" value="ECO:0007669"/>
    <property type="project" value="TreeGrafter"/>
</dbReference>
<keyword evidence="4 6" id="KW-1133">Transmembrane helix</keyword>
<accession>A0A7X4HAZ2</accession>
<keyword evidence="5 6" id="KW-0472">Membrane</keyword>
<dbReference type="PANTHER" id="PTHR37481:SF1">
    <property type="entry name" value="LIPOPOLYSACCHARIDE EXPORT SYSTEM PROTEIN LPTC"/>
    <property type="match status" value="1"/>
</dbReference>
<dbReference type="GO" id="GO:0017089">
    <property type="term" value="F:glycolipid transfer activity"/>
    <property type="evidence" value="ECO:0007669"/>
    <property type="project" value="TreeGrafter"/>
</dbReference>
<reference evidence="7 8" key="1">
    <citation type="submission" date="2019-12" db="EMBL/GenBank/DDBJ databases">
        <title>Novel species isolated from a subtropical stream in China.</title>
        <authorList>
            <person name="Lu H."/>
        </authorList>
    </citation>
    <scope>NUCLEOTIDE SEQUENCE [LARGE SCALE GENOMIC DNA]</scope>
    <source>
        <strain evidence="7 8">FT127W</strain>
    </source>
</reference>
<keyword evidence="3 6" id="KW-0812">Transmembrane</keyword>
<evidence type="ECO:0000256" key="6">
    <source>
        <dbReference type="SAM" id="Phobius"/>
    </source>
</evidence>
<keyword evidence="1" id="KW-1003">Cell membrane</keyword>
<evidence type="ECO:0000256" key="1">
    <source>
        <dbReference type="ARBA" id="ARBA00022475"/>
    </source>
</evidence>
<evidence type="ECO:0000256" key="2">
    <source>
        <dbReference type="ARBA" id="ARBA00022519"/>
    </source>
</evidence>
<evidence type="ECO:0000256" key="3">
    <source>
        <dbReference type="ARBA" id="ARBA00022692"/>
    </source>
</evidence>
<feature type="transmembrane region" description="Helical" evidence="6">
    <location>
        <begin position="12"/>
        <end position="29"/>
    </location>
</feature>
<comment type="caution">
    <text evidence="7">The sequence shown here is derived from an EMBL/GenBank/DDBJ whole genome shotgun (WGS) entry which is preliminary data.</text>
</comment>
<organism evidence="7 8">
    <name type="scientific">Pseudoduganella aquatica</name>
    <dbReference type="NCBI Taxonomy" id="2660641"/>
    <lineage>
        <taxon>Bacteria</taxon>
        <taxon>Pseudomonadati</taxon>
        <taxon>Pseudomonadota</taxon>
        <taxon>Betaproteobacteria</taxon>
        <taxon>Burkholderiales</taxon>
        <taxon>Oxalobacteraceae</taxon>
        <taxon>Telluria group</taxon>
        <taxon>Pseudoduganella</taxon>
    </lineage>
</organism>
<sequence length="197" mass="22013">MRKRTAHRWRLSMTLVIGVFVAFGTFWLLQLMNRGEEDMLADKRLNEPDYIIEQFSVVRMAKDGKPSYIVSGDKLVHRPIDDASEIDKPVVRNLSSTHPPMDMKADHARVDENNSRVQLKGNVQIDRAAQGKSQAMQITTPALTVYPDEDRMETDQPVQLVQGGATASGTGMKANNATRQVQLQGRGSIVYPPAKTH</sequence>
<dbReference type="GO" id="GO:0015221">
    <property type="term" value="F:lipopolysaccharide transmembrane transporter activity"/>
    <property type="evidence" value="ECO:0007669"/>
    <property type="project" value="InterPro"/>
</dbReference>
<dbReference type="PANTHER" id="PTHR37481">
    <property type="entry name" value="LIPOPOLYSACCHARIDE EXPORT SYSTEM PROTEIN LPTC"/>
    <property type="match status" value="1"/>
</dbReference>
<dbReference type="InterPro" id="IPR052363">
    <property type="entry name" value="LPS_export_LptC"/>
</dbReference>
<dbReference type="Gene3D" id="2.60.450.10">
    <property type="entry name" value="Lipopolysaccharide (LPS) transport protein A like domain"/>
    <property type="match status" value="1"/>
</dbReference>
<evidence type="ECO:0000313" key="7">
    <source>
        <dbReference type="EMBL" id="MYN06992.1"/>
    </source>
</evidence>
<evidence type="ECO:0000256" key="5">
    <source>
        <dbReference type="ARBA" id="ARBA00023136"/>
    </source>
</evidence>
<dbReference type="NCBIfam" id="TIGR04409">
    <property type="entry name" value="LptC_YrbK"/>
    <property type="match status" value="1"/>
</dbReference>
<gene>
    <name evidence="7" type="primary">lptC</name>
    <name evidence="7" type="ORF">GTP77_06525</name>
</gene>
<evidence type="ECO:0000313" key="8">
    <source>
        <dbReference type="Proteomes" id="UP000450676"/>
    </source>
</evidence>
<dbReference type="Proteomes" id="UP000450676">
    <property type="component" value="Unassembled WGS sequence"/>
</dbReference>
<proteinExistence type="predicted"/>
<dbReference type="EMBL" id="WWCU01000005">
    <property type="protein sequence ID" value="MYN06992.1"/>
    <property type="molecule type" value="Genomic_DNA"/>
</dbReference>
<dbReference type="Pfam" id="PF06835">
    <property type="entry name" value="LptC"/>
    <property type="match status" value="1"/>
</dbReference>
<dbReference type="GO" id="GO:0005886">
    <property type="term" value="C:plasma membrane"/>
    <property type="evidence" value="ECO:0007669"/>
    <property type="project" value="InterPro"/>
</dbReference>
<name>A0A7X4HAZ2_9BURK</name>
<dbReference type="AlphaFoldDB" id="A0A7X4HAZ2"/>
<evidence type="ECO:0000256" key="4">
    <source>
        <dbReference type="ARBA" id="ARBA00022989"/>
    </source>
</evidence>
<keyword evidence="2" id="KW-0997">Cell inner membrane</keyword>
<dbReference type="InterPro" id="IPR026265">
    <property type="entry name" value="LptC"/>
</dbReference>